<accession>A0ABY9E995</accession>
<proteinExistence type="predicted"/>
<organism evidence="1 2">
    <name type="scientific">Microbulbifer spongiae</name>
    <dbReference type="NCBI Taxonomy" id="2944933"/>
    <lineage>
        <taxon>Bacteria</taxon>
        <taxon>Pseudomonadati</taxon>
        <taxon>Pseudomonadota</taxon>
        <taxon>Gammaproteobacteria</taxon>
        <taxon>Cellvibrionales</taxon>
        <taxon>Microbulbiferaceae</taxon>
        <taxon>Microbulbifer</taxon>
    </lineage>
</organism>
<evidence type="ECO:0000313" key="2">
    <source>
        <dbReference type="Proteomes" id="UP001321520"/>
    </source>
</evidence>
<reference evidence="1 2" key="1">
    <citation type="submission" date="2022-05" db="EMBL/GenBank/DDBJ databases">
        <title>Microbulbifer sp. nov., isolated from sponge.</title>
        <authorList>
            <person name="Gao L."/>
        </authorList>
    </citation>
    <scope>NUCLEOTIDE SEQUENCE [LARGE SCALE GENOMIC DNA]</scope>
    <source>
        <strain evidence="1 2">MI-G</strain>
    </source>
</reference>
<dbReference type="Proteomes" id="UP001321520">
    <property type="component" value="Chromosome"/>
</dbReference>
<protein>
    <submittedName>
        <fullName evidence="1">Uncharacterized protein</fullName>
    </submittedName>
</protein>
<dbReference type="RefSeq" id="WP_301414432.1">
    <property type="nucleotide sequence ID" value="NZ_CP098023.1"/>
</dbReference>
<keyword evidence="2" id="KW-1185">Reference proteome</keyword>
<name>A0ABY9E995_9GAMM</name>
<gene>
    <name evidence="1" type="ORF">M8T91_12145</name>
</gene>
<sequence length="52" mass="6054">MALTPQEVEQIARALHVEIMVAQGMEPEDVREMQKDIVYLRTQRKANEQVET</sequence>
<evidence type="ECO:0000313" key="1">
    <source>
        <dbReference type="EMBL" id="WKD48663.1"/>
    </source>
</evidence>
<dbReference type="EMBL" id="CP098023">
    <property type="protein sequence ID" value="WKD48663.1"/>
    <property type="molecule type" value="Genomic_DNA"/>
</dbReference>